<reference evidence="1 2" key="1">
    <citation type="submission" date="2019-09" db="EMBL/GenBank/DDBJ databases">
        <title>Bifidobacterium canis sp. nov., isolated from the digestive tract of German Shepherd dog puppy.</title>
        <authorList>
            <person name="Bunesova V."/>
        </authorList>
    </citation>
    <scope>NUCLEOTIDE SEQUENCE [LARGE SCALE GENOMIC DNA]</scope>
    <source>
        <strain evidence="1 2">GSD1FS</strain>
    </source>
</reference>
<accession>A0A7K1J7C8</accession>
<evidence type="ECO:0000313" key="2">
    <source>
        <dbReference type="Proteomes" id="UP000487882"/>
    </source>
</evidence>
<protein>
    <submittedName>
        <fullName evidence="1">Uncharacterized protein</fullName>
    </submittedName>
</protein>
<dbReference type="AlphaFoldDB" id="A0A7K1J7C8"/>
<comment type="caution">
    <text evidence="1">The sequence shown here is derived from an EMBL/GenBank/DDBJ whole genome shotgun (WGS) entry which is preliminary data.</text>
</comment>
<dbReference type="Proteomes" id="UP000487882">
    <property type="component" value="Unassembled WGS sequence"/>
</dbReference>
<keyword evidence="2" id="KW-1185">Reference proteome</keyword>
<name>A0A7K1J7C8_9BIFI</name>
<organism evidence="1 2">
    <name type="scientific">Bifidobacterium canis</name>
    <dbReference type="NCBI Taxonomy" id="2610880"/>
    <lineage>
        <taxon>Bacteria</taxon>
        <taxon>Bacillati</taxon>
        <taxon>Actinomycetota</taxon>
        <taxon>Actinomycetes</taxon>
        <taxon>Bifidobacteriales</taxon>
        <taxon>Bifidobacteriaceae</taxon>
        <taxon>Bifidobacterium</taxon>
    </lineage>
</organism>
<sequence>MMSVDSAVGDFMGEYEYISSGSNRYRVISVKDSIQPAELLNDDALKGSPNGDLGGSGADMTDERVIEWYGEWPHVKKASDRKPMPIHVDTAQIYDYKEAFNIIHWDYARRHSGWRGIVNIREVADRYIELLPPDLDTSAARKWAAGIPYTD</sequence>
<dbReference type="EMBL" id="WNLP01000017">
    <property type="protein sequence ID" value="MUH60576.1"/>
    <property type="molecule type" value="Genomic_DNA"/>
</dbReference>
<gene>
    <name evidence="1" type="ORF">GSD1FS_1958</name>
</gene>
<evidence type="ECO:0000313" key="1">
    <source>
        <dbReference type="EMBL" id="MUH60576.1"/>
    </source>
</evidence>
<proteinExistence type="predicted"/>